<dbReference type="RefSeq" id="YP_008319316.1">
    <property type="nucleotide sequence ID" value="NC_021858.1"/>
</dbReference>
<dbReference type="Proteomes" id="UP000201566">
    <property type="component" value="Segment"/>
</dbReference>
<evidence type="ECO:0000313" key="4">
    <source>
        <dbReference type="Proteomes" id="UP000201566"/>
    </source>
</evidence>
<gene>
    <name evidence="3" type="ORF">pdul_cds_541</name>
</gene>
<dbReference type="PROSITE" id="PS00086">
    <property type="entry name" value="CYTOCHROME_P450"/>
    <property type="match status" value="1"/>
</dbReference>
<comment type="cofactor">
    <cofactor evidence="1">
        <name>heme</name>
        <dbReference type="ChEBI" id="CHEBI:30413"/>
    </cofactor>
</comment>
<reference evidence="3 4" key="1">
    <citation type="journal article" date="2013" name="Science">
        <title>Pandoraviruses: amoeba viruses with genomes up to 2.5 Mb reaching that of parasitic eukaryotes.</title>
        <authorList>
            <person name="Philippe N."/>
            <person name="Legendre M."/>
            <person name="Doutre G."/>
            <person name="Coute Y."/>
            <person name="Poirot O."/>
            <person name="Lescot M."/>
            <person name="Arslan D."/>
            <person name="Seltzer V."/>
            <person name="Bertaux L."/>
            <person name="Bruley C."/>
            <person name="Garin J."/>
            <person name="Claverie J.M."/>
            <person name="Abergel C."/>
        </authorList>
    </citation>
    <scope>NUCLEOTIDE SEQUENCE [LARGE SCALE GENOMIC DNA]</scope>
    <source>
        <strain evidence="3">Melbourne</strain>
    </source>
</reference>
<proteinExistence type="inferred from homology"/>
<dbReference type="InterPro" id="IPR050121">
    <property type="entry name" value="Cytochrome_P450_monoxygenase"/>
</dbReference>
<sequence length="535" mass="58146">MTIILAALAATVLFLVVAVAWRRARPDGRRLPPTLPGAHPLWGHAGSLLHPIESLHERLGPLARDHPGAVTLRVGPAWLPAWLSPPIVMLSDPVLVREAFAAANGAALAHEPEIMENVQTVMGRGLLGIDGPAWQARRGYVLSTFFSLKALGAAAHVVDRHSARAVAILGSRADPTAPVDLYTQHLVPLMLAIIVELICGVDVATDHDGTDNDTPVPRSLARDMGLVFDEVNDRTFRLLRTLRPTSPAYRAAFGRARDYIDGLVRRRAETGAGGCHDLISTLVAGRDDDRHTVAGRANDDDDASTAAIKARRAARNPYACEADVRAEAILFMFAGFESTSSTLAYAIHLLAHHPDVQERVRTEAAQWRRGSAGAHDALGAMPLAEAVLREAMRIHPITHMLTRRMARDLPLGDVHVVPAGARLLINNLGMSNAERAWEDPTAFRPERWMGARTDDDAAGGGEGPDQYASLPFGAGRRSCPGRRLAVLEMKLILAALLDRFRFAPDPDRPVLERRVAFVMRPHRYSVLCTPIARPS</sequence>
<dbReference type="PANTHER" id="PTHR24305">
    <property type="entry name" value="CYTOCHROME P450"/>
    <property type="match status" value="1"/>
</dbReference>
<dbReference type="SUPFAM" id="SSF48264">
    <property type="entry name" value="Cytochrome P450"/>
    <property type="match status" value="1"/>
</dbReference>
<comment type="similarity">
    <text evidence="2">Belongs to the cytochrome P450 family.</text>
</comment>
<dbReference type="PRINTS" id="PR00463">
    <property type="entry name" value="EP450I"/>
</dbReference>
<dbReference type="KEGG" id="vg:16512709"/>
<dbReference type="GO" id="GO:0005506">
    <property type="term" value="F:iron ion binding"/>
    <property type="evidence" value="ECO:0007669"/>
    <property type="project" value="InterPro"/>
</dbReference>
<dbReference type="EMBL" id="KC977570">
    <property type="protein sequence ID" value="AGO82647.1"/>
    <property type="molecule type" value="Genomic_DNA"/>
</dbReference>
<accession>S4VQU1</accession>
<dbReference type="PANTHER" id="PTHR24305:SF166">
    <property type="entry name" value="CYTOCHROME P450 12A4, MITOCHONDRIAL-RELATED"/>
    <property type="match status" value="1"/>
</dbReference>
<protein>
    <submittedName>
        <fullName evidence="3">Cytochrome P450</fullName>
    </submittedName>
</protein>
<dbReference type="InterPro" id="IPR036396">
    <property type="entry name" value="Cyt_P450_sf"/>
</dbReference>
<name>S4VQU1_9VIRU</name>
<dbReference type="GO" id="GO:0016705">
    <property type="term" value="F:oxidoreductase activity, acting on paired donors, with incorporation or reduction of molecular oxygen"/>
    <property type="evidence" value="ECO:0007669"/>
    <property type="project" value="InterPro"/>
</dbReference>
<dbReference type="GO" id="GO:0004497">
    <property type="term" value="F:monooxygenase activity"/>
    <property type="evidence" value="ECO:0007669"/>
    <property type="project" value="InterPro"/>
</dbReference>
<dbReference type="Gene3D" id="1.10.630.10">
    <property type="entry name" value="Cytochrome P450"/>
    <property type="match status" value="1"/>
</dbReference>
<dbReference type="InterPro" id="IPR002401">
    <property type="entry name" value="Cyt_P450_E_grp-I"/>
</dbReference>
<dbReference type="GeneID" id="16512709"/>
<evidence type="ECO:0000256" key="2">
    <source>
        <dbReference type="ARBA" id="ARBA00010617"/>
    </source>
</evidence>
<evidence type="ECO:0000313" key="3">
    <source>
        <dbReference type="EMBL" id="AGO82647.1"/>
    </source>
</evidence>
<dbReference type="InterPro" id="IPR017972">
    <property type="entry name" value="Cyt_P450_CS"/>
</dbReference>
<evidence type="ECO:0000256" key="1">
    <source>
        <dbReference type="ARBA" id="ARBA00001971"/>
    </source>
</evidence>
<dbReference type="Pfam" id="PF00067">
    <property type="entry name" value="p450"/>
    <property type="match status" value="1"/>
</dbReference>
<dbReference type="CDD" id="cd00302">
    <property type="entry name" value="cytochrome_P450"/>
    <property type="match status" value="1"/>
</dbReference>
<dbReference type="InterPro" id="IPR001128">
    <property type="entry name" value="Cyt_P450"/>
</dbReference>
<organism evidence="3 4">
    <name type="scientific">Pandoravirus dulcis</name>
    <dbReference type="NCBI Taxonomy" id="1349409"/>
    <lineage>
        <taxon>Viruses</taxon>
        <taxon>Pandoravirus</taxon>
    </lineage>
</organism>
<dbReference type="PRINTS" id="PR00385">
    <property type="entry name" value="P450"/>
</dbReference>
<dbReference type="GO" id="GO:0020037">
    <property type="term" value="F:heme binding"/>
    <property type="evidence" value="ECO:0007669"/>
    <property type="project" value="InterPro"/>
</dbReference>